<dbReference type="GO" id="GO:0003677">
    <property type="term" value="F:DNA binding"/>
    <property type="evidence" value="ECO:0007669"/>
    <property type="project" value="InterPro"/>
</dbReference>
<dbReference type="SUPFAM" id="SSF47598">
    <property type="entry name" value="Ribbon-helix-helix"/>
    <property type="match status" value="1"/>
</dbReference>
<dbReference type="InterPro" id="IPR010985">
    <property type="entry name" value="Ribbon_hlx_hlx"/>
</dbReference>
<organism evidence="2">
    <name type="scientific">uncultured Gemmatimonadota bacterium</name>
    <dbReference type="NCBI Taxonomy" id="203437"/>
    <lineage>
        <taxon>Bacteria</taxon>
        <taxon>Pseudomonadati</taxon>
        <taxon>Gemmatimonadota</taxon>
        <taxon>environmental samples</taxon>
    </lineage>
</organism>
<gene>
    <name evidence="2" type="ORF">AVDCRST_MAG68-5162</name>
</gene>
<dbReference type="Gene3D" id="1.10.1220.10">
    <property type="entry name" value="Met repressor-like"/>
    <property type="match status" value="1"/>
</dbReference>
<dbReference type="AlphaFoldDB" id="A0A6J4MRW3"/>
<dbReference type="InterPro" id="IPR005569">
    <property type="entry name" value="Arc_DNA-bd_dom"/>
</dbReference>
<reference evidence="2" key="1">
    <citation type="submission" date="2020-02" db="EMBL/GenBank/DDBJ databases">
        <authorList>
            <person name="Meier V. D."/>
        </authorList>
    </citation>
    <scope>NUCLEOTIDE SEQUENCE</scope>
    <source>
        <strain evidence="2">AVDCRST_MAG68</strain>
    </source>
</reference>
<dbReference type="InterPro" id="IPR013321">
    <property type="entry name" value="Arc_rbn_hlx_hlx"/>
</dbReference>
<dbReference type="EMBL" id="CADCTW010000217">
    <property type="protein sequence ID" value="CAA9365477.1"/>
    <property type="molecule type" value="Genomic_DNA"/>
</dbReference>
<feature type="domain" description="Arc-like DNA binding" evidence="1">
    <location>
        <begin position="7"/>
        <end position="46"/>
    </location>
</feature>
<proteinExistence type="predicted"/>
<evidence type="ECO:0000313" key="2">
    <source>
        <dbReference type="EMBL" id="CAA9365477.1"/>
    </source>
</evidence>
<sequence>MHQTGPMKQLTLRLPDDLHSQLKSLAESERRSLHAEILRLIEEALENRQPTR</sequence>
<dbReference type="GO" id="GO:0006355">
    <property type="term" value="P:regulation of DNA-templated transcription"/>
    <property type="evidence" value="ECO:0007669"/>
    <property type="project" value="InterPro"/>
</dbReference>
<name>A0A6J4MRW3_9BACT</name>
<evidence type="ECO:0000259" key="1">
    <source>
        <dbReference type="Pfam" id="PF03869"/>
    </source>
</evidence>
<protein>
    <recommendedName>
        <fullName evidence="1">Arc-like DNA binding domain-containing protein</fullName>
    </recommendedName>
</protein>
<accession>A0A6J4MRW3</accession>
<dbReference type="Pfam" id="PF03869">
    <property type="entry name" value="Arc"/>
    <property type="match status" value="1"/>
</dbReference>